<feature type="transmembrane region" description="Helical" evidence="1">
    <location>
        <begin position="112"/>
        <end position="135"/>
    </location>
</feature>
<gene>
    <name evidence="2" type="ORF">LXT12_26210</name>
</gene>
<keyword evidence="1" id="KW-0472">Membrane</keyword>
<keyword evidence="1" id="KW-0812">Transmembrane</keyword>
<evidence type="ECO:0000313" key="2">
    <source>
        <dbReference type="EMBL" id="MCE4540729.1"/>
    </source>
</evidence>
<feature type="transmembrane region" description="Helical" evidence="1">
    <location>
        <begin position="38"/>
        <end position="57"/>
    </location>
</feature>
<keyword evidence="3" id="KW-1185">Reference proteome</keyword>
<keyword evidence="1" id="KW-1133">Transmembrane helix</keyword>
<dbReference type="Proteomes" id="UP001201463">
    <property type="component" value="Unassembled WGS sequence"/>
</dbReference>
<feature type="transmembrane region" description="Helical" evidence="1">
    <location>
        <begin position="78"/>
        <end position="100"/>
    </location>
</feature>
<comment type="caution">
    <text evidence="2">The sequence shown here is derived from an EMBL/GenBank/DDBJ whole genome shotgun (WGS) entry which is preliminary data.</text>
</comment>
<organism evidence="2 3">
    <name type="scientific">Pelomonas caseinilytica</name>
    <dbReference type="NCBI Taxonomy" id="2906763"/>
    <lineage>
        <taxon>Bacteria</taxon>
        <taxon>Pseudomonadati</taxon>
        <taxon>Pseudomonadota</taxon>
        <taxon>Betaproteobacteria</taxon>
        <taxon>Burkholderiales</taxon>
        <taxon>Sphaerotilaceae</taxon>
        <taxon>Roseateles</taxon>
    </lineage>
</organism>
<evidence type="ECO:0008006" key="4">
    <source>
        <dbReference type="Google" id="ProtNLM"/>
    </source>
</evidence>
<evidence type="ECO:0000256" key="1">
    <source>
        <dbReference type="SAM" id="Phobius"/>
    </source>
</evidence>
<name>A0ABS8XIQ1_9BURK</name>
<dbReference type="EMBL" id="JAJTWT010000022">
    <property type="protein sequence ID" value="MCE4540729.1"/>
    <property type="molecule type" value="Genomic_DNA"/>
</dbReference>
<sequence length="142" mass="15706">MNNSLRSRAVVAFAGHFGLVLSIVTDHYRRTSGEGQPILLSAISFIGLAVGAFLFVRNPHAFFMVKEYKAEVASYSNLGLRMTAWLVVVGVPVLWLFAIMELASLISSALTIRFLGAYSFFAWVVASIILWPYLFGRQGVRS</sequence>
<dbReference type="RefSeq" id="WP_233395413.1">
    <property type="nucleotide sequence ID" value="NZ_JAJTWT010000022.1"/>
</dbReference>
<proteinExistence type="predicted"/>
<evidence type="ECO:0000313" key="3">
    <source>
        <dbReference type="Proteomes" id="UP001201463"/>
    </source>
</evidence>
<accession>A0ABS8XIQ1</accession>
<protein>
    <recommendedName>
        <fullName evidence="4">Tripartite tricarboxylate transporter TctB family protein</fullName>
    </recommendedName>
</protein>
<reference evidence="2 3" key="1">
    <citation type="submission" date="2021-12" db="EMBL/GenBank/DDBJ databases">
        <title>Genome seq of p7.</title>
        <authorList>
            <person name="Seo T."/>
        </authorList>
    </citation>
    <scope>NUCLEOTIDE SEQUENCE [LARGE SCALE GENOMIC DNA]</scope>
    <source>
        <strain evidence="2 3">P7</strain>
    </source>
</reference>